<keyword evidence="4" id="KW-0687">Ribonucleoprotein</keyword>
<evidence type="ECO:0000259" key="5">
    <source>
        <dbReference type="SMART" id="SM00916"/>
    </source>
</evidence>
<dbReference type="OrthoDB" id="1696305at2759"/>
<accession>A0A1E3PRM5</accession>
<keyword evidence="3" id="KW-0496">Mitochondrion</keyword>
<dbReference type="PANTHER" id="PTHR13274:SF2">
    <property type="entry name" value="SMALL RIBOSOMAL SUBUNIT PROTEIN MS25"/>
    <property type="match status" value="1"/>
</dbReference>
<dbReference type="GO" id="GO:1990904">
    <property type="term" value="C:ribonucleoprotein complex"/>
    <property type="evidence" value="ECO:0007669"/>
    <property type="project" value="UniProtKB-KW"/>
</dbReference>
<dbReference type="InterPro" id="IPR036249">
    <property type="entry name" value="Thioredoxin-like_sf"/>
</dbReference>
<comment type="subcellular location">
    <subcellularLocation>
        <location evidence="1">Mitochondrion</location>
    </subcellularLocation>
</comment>
<evidence type="ECO:0000313" key="6">
    <source>
        <dbReference type="EMBL" id="ODQ67970.1"/>
    </source>
</evidence>
<dbReference type="SUPFAM" id="SSF52833">
    <property type="entry name" value="Thioredoxin-like"/>
    <property type="match status" value="1"/>
</dbReference>
<dbReference type="EMBL" id="KV454406">
    <property type="protein sequence ID" value="ODQ67970.1"/>
    <property type="molecule type" value="Genomic_DNA"/>
</dbReference>
<dbReference type="GO" id="GO:0005840">
    <property type="term" value="C:ribosome"/>
    <property type="evidence" value="ECO:0007669"/>
    <property type="project" value="UniProtKB-KW"/>
</dbReference>
<feature type="domain" description="Ribosomal protein/NADH dehydrogenase" evidence="5">
    <location>
        <begin position="40"/>
        <end position="121"/>
    </location>
</feature>
<dbReference type="Proteomes" id="UP000095009">
    <property type="component" value="Unassembled WGS sequence"/>
</dbReference>
<evidence type="ECO:0000256" key="3">
    <source>
        <dbReference type="ARBA" id="ARBA00023128"/>
    </source>
</evidence>
<dbReference type="GO" id="GO:0005739">
    <property type="term" value="C:mitochondrion"/>
    <property type="evidence" value="ECO:0007669"/>
    <property type="project" value="UniProtKB-SubCell"/>
</dbReference>
<dbReference type="PANTHER" id="PTHR13274">
    <property type="entry name" value="MITOCHONDRIAL RIBOSOMAL PROTEIN S25"/>
    <property type="match status" value="1"/>
</dbReference>
<evidence type="ECO:0000256" key="1">
    <source>
        <dbReference type="ARBA" id="ARBA00004173"/>
    </source>
</evidence>
<dbReference type="InterPro" id="IPR040049">
    <property type="entry name" value="Ribosomal_mS25/mL61"/>
</dbReference>
<keyword evidence="7" id="KW-1185">Reference proteome</keyword>
<proteinExistence type="predicted"/>
<dbReference type="SMART" id="SM00916">
    <property type="entry name" value="L51_S25_CI-B8"/>
    <property type="match status" value="1"/>
</dbReference>
<dbReference type="AlphaFoldDB" id="A0A1E3PRM5"/>
<organism evidence="6 7">
    <name type="scientific">Nadsonia fulvescens var. elongata DSM 6958</name>
    <dbReference type="NCBI Taxonomy" id="857566"/>
    <lineage>
        <taxon>Eukaryota</taxon>
        <taxon>Fungi</taxon>
        <taxon>Dikarya</taxon>
        <taxon>Ascomycota</taxon>
        <taxon>Saccharomycotina</taxon>
        <taxon>Dipodascomycetes</taxon>
        <taxon>Dipodascales</taxon>
        <taxon>Dipodascales incertae sedis</taxon>
        <taxon>Nadsonia</taxon>
    </lineage>
</organism>
<name>A0A1E3PRM5_9ASCO</name>
<evidence type="ECO:0000256" key="2">
    <source>
        <dbReference type="ARBA" id="ARBA00022980"/>
    </source>
</evidence>
<dbReference type="Pfam" id="PF05047">
    <property type="entry name" value="L51_S25_CI-B8"/>
    <property type="match status" value="1"/>
</dbReference>
<evidence type="ECO:0000256" key="4">
    <source>
        <dbReference type="ARBA" id="ARBA00023274"/>
    </source>
</evidence>
<protein>
    <submittedName>
        <fullName evidence="6">Mitochondrial MRP49p</fullName>
    </submittedName>
</protein>
<dbReference type="InterPro" id="IPR007741">
    <property type="entry name" value="Ribosomal_mL43/mS25/NADH_DH"/>
</dbReference>
<keyword evidence="2" id="KW-0689">Ribosomal protein</keyword>
<evidence type="ECO:0000313" key="7">
    <source>
        <dbReference type="Proteomes" id="UP000095009"/>
    </source>
</evidence>
<reference evidence="6 7" key="1">
    <citation type="journal article" date="2016" name="Proc. Natl. Acad. Sci. U.S.A.">
        <title>Comparative genomics of biotechnologically important yeasts.</title>
        <authorList>
            <person name="Riley R."/>
            <person name="Haridas S."/>
            <person name="Wolfe K.H."/>
            <person name="Lopes M.R."/>
            <person name="Hittinger C.T."/>
            <person name="Goeker M."/>
            <person name="Salamov A.A."/>
            <person name="Wisecaver J.H."/>
            <person name="Long T.M."/>
            <person name="Calvey C.H."/>
            <person name="Aerts A.L."/>
            <person name="Barry K.W."/>
            <person name="Choi C."/>
            <person name="Clum A."/>
            <person name="Coughlan A.Y."/>
            <person name="Deshpande S."/>
            <person name="Douglass A.P."/>
            <person name="Hanson S.J."/>
            <person name="Klenk H.-P."/>
            <person name="LaButti K.M."/>
            <person name="Lapidus A."/>
            <person name="Lindquist E.A."/>
            <person name="Lipzen A.M."/>
            <person name="Meier-Kolthoff J.P."/>
            <person name="Ohm R.A."/>
            <person name="Otillar R.P."/>
            <person name="Pangilinan J.L."/>
            <person name="Peng Y."/>
            <person name="Rokas A."/>
            <person name="Rosa C.A."/>
            <person name="Scheuner C."/>
            <person name="Sibirny A.A."/>
            <person name="Slot J.C."/>
            <person name="Stielow J.B."/>
            <person name="Sun H."/>
            <person name="Kurtzman C.P."/>
            <person name="Blackwell M."/>
            <person name="Grigoriev I.V."/>
            <person name="Jeffries T.W."/>
        </authorList>
    </citation>
    <scope>NUCLEOTIDE SEQUENCE [LARGE SCALE GENOMIC DNA]</scope>
    <source>
        <strain evidence="6 7">DSM 6958</strain>
    </source>
</reference>
<sequence>MVLNKQITKQISALNRICRGPGAVKLPNDITGLKLQFKYQNSNGHMGAKKFWRETLPQIQFHNPAIPMAVIRTEAATVEENQTIPATLLVRYSNGEEKSLDIKEKHSSVILNEFIQLTKAQKVAEKDIPYLREFANMN</sequence>
<dbReference type="GO" id="GO:0003735">
    <property type="term" value="F:structural constituent of ribosome"/>
    <property type="evidence" value="ECO:0007669"/>
    <property type="project" value="InterPro"/>
</dbReference>
<dbReference type="STRING" id="857566.A0A1E3PRM5"/>
<dbReference type="Gene3D" id="3.40.30.10">
    <property type="entry name" value="Glutaredoxin"/>
    <property type="match status" value="1"/>
</dbReference>
<gene>
    <name evidence="6" type="ORF">NADFUDRAFT_81080</name>
</gene>